<feature type="non-terminal residue" evidence="2">
    <location>
        <position position="147"/>
    </location>
</feature>
<dbReference type="RefSeq" id="WP_122102587.1">
    <property type="nucleotide sequence ID" value="NZ_RFLY01000046.1"/>
</dbReference>
<keyword evidence="1" id="KW-1133">Transmembrane helix</keyword>
<organism evidence="2 3">
    <name type="scientific">Solilutibacter pythonis</name>
    <dbReference type="NCBI Taxonomy" id="2483112"/>
    <lineage>
        <taxon>Bacteria</taxon>
        <taxon>Pseudomonadati</taxon>
        <taxon>Pseudomonadota</taxon>
        <taxon>Gammaproteobacteria</taxon>
        <taxon>Lysobacterales</taxon>
        <taxon>Lysobacteraceae</taxon>
        <taxon>Solilutibacter</taxon>
    </lineage>
</organism>
<accession>A0A3M2HNQ6</accession>
<feature type="transmembrane region" description="Helical" evidence="1">
    <location>
        <begin position="93"/>
        <end position="115"/>
    </location>
</feature>
<keyword evidence="1" id="KW-0472">Membrane</keyword>
<dbReference type="OrthoDB" id="5987270at2"/>
<evidence type="ECO:0000256" key="1">
    <source>
        <dbReference type="SAM" id="Phobius"/>
    </source>
</evidence>
<gene>
    <name evidence="2" type="ORF">EBB59_13165</name>
</gene>
<name>A0A3M2HNQ6_9GAMM</name>
<comment type="caution">
    <text evidence="2">The sequence shown here is derived from an EMBL/GenBank/DDBJ whole genome shotgun (WGS) entry which is preliminary data.</text>
</comment>
<proteinExistence type="predicted"/>
<protein>
    <submittedName>
        <fullName evidence="2">Uncharacterized protein</fullName>
    </submittedName>
</protein>
<evidence type="ECO:0000313" key="3">
    <source>
        <dbReference type="Proteomes" id="UP000275012"/>
    </source>
</evidence>
<reference evidence="2 3" key="1">
    <citation type="submission" date="2018-10" db="EMBL/GenBank/DDBJ databases">
        <title>Proposal of Lysobacter pythonis sp. nov. isolated from royal pythons (Python regius).</title>
        <authorList>
            <person name="Hans-Juergen B."/>
            <person name="Huptas C."/>
            <person name="Sandra B."/>
            <person name="Igor L."/>
            <person name="Joachim S."/>
            <person name="Siegfried S."/>
            <person name="Mareike W."/>
            <person name="Peter K."/>
        </authorList>
    </citation>
    <scope>NUCLEOTIDE SEQUENCE [LARGE SCALE GENOMIC DNA]</scope>
    <source>
        <strain evidence="2 3">4284/11</strain>
    </source>
</reference>
<evidence type="ECO:0000313" key="2">
    <source>
        <dbReference type="EMBL" id="RMH87364.1"/>
    </source>
</evidence>
<dbReference type="EMBL" id="RFLY01000046">
    <property type="protein sequence ID" value="RMH87364.1"/>
    <property type="molecule type" value="Genomic_DNA"/>
</dbReference>
<dbReference type="AlphaFoldDB" id="A0A3M2HNQ6"/>
<keyword evidence="3" id="KW-1185">Reference proteome</keyword>
<sequence>MDNASSKHAVQAILLLRSELAQREARMSAAFHQQIQALQREASRFRREVAGIVDSAGARIAGEARDAVMPVAQEYERAVSATSAHLHGASRTVWLWFGATGSILLLVLLTSWAVLGHYRRELAVTQAELRRHENAIPVLQAFQASDA</sequence>
<keyword evidence="1" id="KW-0812">Transmembrane</keyword>
<dbReference type="Proteomes" id="UP000275012">
    <property type="component" value="Unassembled WGS sequence"/>
</dbReference>